<keyword evidence="8 9" id="KW-0378">Hydrolase</keyword>
<dbReference type="Proteomes" id="UP000236910">
    <property type="component" value="Unassembled WGS sequence"/>
</dbReference>
<evidence type="ECO:0000313" key="12">
    <source>
        <dbReference type="Proteomes" id="UP000236910"/>
    </source>
</evidence>
<comment type="subcellular location">
    <subcellularLocation>
        <location evidence="3 9">Cytoplasm</location>
    </subcellularLocation>
</comment>
<protein>
    <recommendedName>
        <fullName evidence="9">5'-nucleotidase SurE</fullName>
        <ecNumber evidence="9">3.1.3.5</ecNumber>
    </recommendedName>
    <alternativeName>
        <fullName evidence="9">Nucleoside 5'-monophosphate phosphohydrolase</fullName>
    </alternativeName>
</protein>
<dbReference type="InterPro" id="IPR036523">
    <property type="entry name" value="SurE-like_sf"/>
</dbReference>
<dbReference type="GO" id="GO:0005737">
    <property type="term" value="C:cytoplasm"/>
    <property type="evidence" value="ECO:0007669"/>
    <property type="project" value="UniProtKB-SubCell"/>
</dbReference>
<comment type="cofactor">
    <cofactor evidence="2">
        <name>Mg(2+)</name>
        <dbReference type="ChEBI" id="CHEBI:18420"/>
    </cofactor>
</comment>
<evidence type="ECO:0000256" key="2">
    <source>
        <dbReference type="ARBA" id="ARBA00001946"/>
    </source>
</evidence>
<dbReference type="PANTHER" id="PTHR30457">
    <property type="entry name" value="5'-NUCLEOTIDASE SURE"/>
    <property type="match status" value="1"/>
</dbReference>
<dbReference type="Gene3D" id="3.40.1210.10">
    <property type="entry name" value="Survival protein SurE-like phosphatase/nucleotidase"/>
    <property type="match status" value="1"/>
</dbReference>
<evidence type="ECO:0000313" key="11">
    <source>
        <dbReference type="EMBL" id="PMP81897.1"/>
    </source>
</evidence>
<feature type="binding site" evidence="9">
    <location>
        <position position="40"/>
    </location>
    <ligand>
        <name>a divalent metal cation</name>
        <dbReference type="ChEBI" id="CHEBI:60240"/>
    </ligand>
</feature>
<dbReference type="GO" id="GO:0046872">
    <property type="term" value="F:metal ion binding"/>
    <property type="evidence" value="ECO:0007669"/>
    <property type="project" value="UniProtKB-UniRule"/>
</dbReference>
<keyword evidence="7 9" id="KW-0547">Nucleotide-binding</keyword>
<evidence type="ECO:0000256" key="7">
    <source>
        <dbReference type="ARBA" id="ARBA00022741"/>
    </source>
</evidence>
<dbReference type="PANTHER" id="PTHR30457:SF12">
    <property type="entry name" value="5'_3'-NUCLEOTIDASE SURE"/>
    <property type="match status" value="1"/>
</dbReference>
<feature type="binding site" evidence="9">
    <location>
        <position position="10"/>
    </location>
    <ligand>
        <name>a divalent metal cation</name>
        <dbReference type="ChEBI" id="CHEBI:60240"/>
    </ligand>
</feature>
<dbReference type="RefSeq" id="WP_416084842.1">
    <property type="nucleotide sequence ID" value="NZ_JBNARP010000005.1"/>
</dbReference>
<dbReference type="GO" id="GO:0000166">
    <property type="term" value="F:nucleotide binding"/>
    <property type="evidence" value="ECO:0007669"/>
    <property type="project" value="UniProtKB-KW"/>
</dbReference>
<dbReference type="GO" id="GO:0008253">
    <property type="term" value="F:5'-nucleotidase activity"/>
    <property type="evidence" value="ECO:0007669"/>
    <property type="project" value="UniProtKB-UniRule"/>
</dbReference>
<dbReference type="GO" id="GO:0004309">
    <property type="term" value="F:exopolyphosphatase activity"/>
    <property type="evidence" value="ECO:0007669"/>
    <property type="project" value="TreeGrafter"/>
</dbReference>
<sequence>MMNILITNDDSIESEGLKTLARNLLDLGNIYIVAPQKPQSALSHATTLHKPLRAEKFPLGIGEKLSLRVSGTPADCVLLAIDVFIKEKIDIVVSGINKGPNLGDDIIYSGTVAGAREGAINNILSFAISVNDFENPNFELAASTSVKIIDKLSKIIKTKNTYFNINFPNISSIKGVKFAKLSRRRYKNRVFIGKDPFGREFYWIGGVLEDPYEEGTDSKYVKEGYAAITPLLIDQTDYAVLKELSKINLDI</sequence>
<dbReference type="Pfam" id="PF01975">
    <property type="entry name" value="SurE"/>
    <property type="match status" value="1"/>
</dbReference>
<comment type="catalytic activity">
    <reaction evidence="1 9">
        <text>a ribonucleoside 5'-phosphate + H2O = a ribonucleoside + phosphate</text>
        <dbReference type="Rhea" id="RHEA:12484"/>
        <dbReference type="ChEBI" id="CHEBI:15377"/>
        <dbReference type="ChEBI" id="CHEBI:18254"/>
        <dbReference type="ChEBI" id="CHEBI:43474"/>
        <dbReference type="ChEBI" id="CHEBI:58043"/>
        <dbReference type="EC" id="3.1.3.5"/>
    </reaction>
</comment>
<dbReference type="NCBIfam" id="NF001490">
    <property type="entry name" value="PRK00346.1-4"/>
    <property type="match status" value="1"/>
</dbReference>
<dbReference type="SUPFAM" id="SSF64167">
    <property type="entry name" value="SurE-like"/>
    <property type="match status" value="1"/>
</dbReference>
<dbReference type="NCBIfam" id="TIGR00087">
    <property type="entry name" value="surE"/>
    <property type="match status" value="1"/>
</dbReference>
<comment type="caution">
    <text evidence="11">The sequence shown here is derived from an EMBL/GenBank/DDBJ whole genome shotgun (WGS) entry which is preliminary data.</text>
</comment>
<reference evidence="11 12" key="1">
    <citation type="submission" date="2018-01" db="EMBL/GenBank/DDBJ databases">
        <title>Metagenomic assembled genomes from two thermal pools in the Uzon Caldera, Kamchatka, Russia.</title>
        <authorList>
            <person name="Wilkins L."/>
            <person name="Ettinger C."/>
        </authorList>
    </citation>
    <scope>NUCLEOTIDE SEQUENCE [LARGE SCALE GENOMIC DNA]</scope>
    <source>
        <strain evidence="11">ARK-10</strain>
    </source>
</reference>
<dbReference type="FunFam" id="3.40.1210.10:FF:000001">
    <property type="entry name" value="5'/3'-nucleotidase SurE"/>
    <property type="match status" value="1"/>
</dbReference>
<keyword evidence="6 9" id="KW-0479">Metal-binding</keyword>
<comment type="cofactor">
    <cofactor evidence="9">
        <name>a divalent metal cation</name>
        <dbReference type="ChEBI" id="CHEBI:60240"/>
    </cofactor>
    <text evidence="9">Binds 1 divalent metal cation per subunit.</text>
</comment>
<evidence type="ECO:0000256" key="9">
    <source>
        <dbReference type="HAMAP-Rule" id="MF_00060"/>
    </source>
</evidence>
<feature type="domain" description="Survival protein SurE-like phosphatase/nucleotidase" evidence="10">
    <location>
        <begin position="4"/>
        <end position="187"/>
    </location>
</feature>
<dbReference type="HAMAP" id="MF_00060">
    <property type="entry name" value="SurE"/>
    <property type="match status" value="1"/>
</dbReference>
<evidence type="ECO:0000256" key="1">
    <source>
        <dbReference type="ARBA" id="ARBA00000815"/>
    </source>
</evidence>
<organism evidence="11 12">
    <name type="scientific">Caldisericum exile</name>
    <dbReference type="NCBI Taxonomy" id="693075"/>
    <lineage>
        <taxon>Bacteria</taxon>
        <taxon>Pseudomonadati</taxon>
        <taxon>Caldisericota/Cryosericota group</taxon>
        <taxon>Caldisericota</taxon>
        <taxon>Caldisericia</taxon>
        <taxon>Caldisericales</taxon>
        <taxon>Caldisericaceae</taxon>
        <taxon>Caldisericum</taxon>
    </lineage>
</organism>
<dbReference type="EC" id="3.1.3.5" evidence="9"/>
<gene>
    <name evidence="9" type="primary">surE</name>
    <name evidence="11" type="ORF">C0175_04635</name>
</gene>
<evidence type="ECO:0000256" key="3">
    <source>
        <dbReference type="ARBA" id="ARBA00004496"/>
    </source>
</evidence>
<dbReference type="InterPro" id="IPR030048">
    <property type="entry name" value="SurE"/>
</dbReference>
<evidence type="ECO:0000259" key="10">
    <source>
        <dbReference type="Pfam" id="PF01975"/>
    </source>
</evidence>
<accession>A0A2J6X5M8</accession>
<evidence type="ECO:0000256" key="8">
    <source>
        <dbReference type="ARBA" id="ARBA00022801"/>
    </source>
</evidence>
<comment type="function">
    <text evidence="9">Nucleotidase that shows phosphatase activity on nucleoside 5'-monophosphates.</text>
</comment>
<feature type="binding site" evidence="9">
    <location>
        <position position="9"/>
    </location>
    <ligand>
        <name>a divalent metal cation</name>
        <dbReference type="ChEBI" id="CHEBI:60240"/>
    </ligand>
</feature>
<feature type="binding site" evidence="9">
    <location>
        <position position="97"/>
    </location>
    <ligand>
        <name>a divalent metal cation</name>
        <dbReference type="ChEBI" id="CHEBI:60240"/>
    </ligand>
</feature>
<name>A0A2J6X5M8_9BACT</name>
<dbReference type="InterPro" id="IPR002828">
    <property type="entry name" value="SurE-like_Pase/nucleotidase"/>
</dbReference>
<dbReference type="EMBL" id="PNIX01000272">
    <property type="protein sequence ID" value="PMP81897.1"/>
    <property type="molecule type" value="Genomic_DNA"/>
</dbReference>
<evidence type="ECO:0000256" key="6">
    <source>
        <dbReference type="ARBA" id="ARBA00022723"/>
    </source>
</evidence>
<dbReference type="GO" id="GO:0008254">
    <property type="term" value="F:3'-nucleotidase activity"/>
    <property type="evidence" value="ECO:0007669"/>
    <property type="project" value="TreeGrafter"/>
</dbReference>
<evidence type="ECO:0000256" key="4">
    <source>
        <dbReference type="ARBA" id="ARBA00011062"/>
    </source>
</evidence>
<evidence type="ECO:0000256" key="5">
    <source>
        <dbReference type="ARBA" id="ARBA00022490"/>
    </source>
</evidence>
<comment type="similarity">
    <text evidence="4 9">Belongs to the SurE nucleotidase family.</text>
</comment>
<proteinExistence type="inferred from homology"/>
<keyword evidence="5 9" id="KW-0963">Cytoplasm</keyword>
<dbReference type="AlphaFoldDB" id="A0A2J6X5M8"/>